<evidence type="ECO:0000313" key="3">
    <source>
        <dbReference type="Proteomes" id="UP000663891"/>
    </source>
</evidence>
<sequence length="914" mass="104679">MQLFTKEFITISINFIPSHLFIVSLYILCYIAIVKPESQTITKYNITRAVFNQLKRENSDTLSCSCSKVEVPFKAFVSNKTIFHPVCKSIFVDQRWIETLYLKDASTYGAGDFRTTAYSQFRILASLCSLSQDTVYQNQLDLDNYKLINSHLLSKIQIEQKVNATVEFFKNNASTRIISFLNYFRATIRANFMASALNTNFLIAVRNKTRGFNGVGYKLYSQQTRCLKKPINASLINEYEYCGYKNPKVEAGFLSISQNESFESHMEWKSPESNTTIVYGFFAGCTPLEALLDSTLDCLYNITCLQILTNQFPNMKQNVKQRTENDIKKQKITTRIYLILLTGAFLTILLYTSLSTKTVIISVHHPSLNAYKDLQNKHSQTLRCPCSNMIIPHGTFITLSPVVHQVCSSDFVTDKWLLIMQNSKIKANSADWRNKAFSTFSLLSNLCQLANKTINDAIHHFLLQPFIASNALNESDFDVQLSAILDQFFQSTILYFGLLVETEQILTQVDQPYFGVDGDGEELHENENPIGIFTTNEANNRKIVKLVFNLSGPRTTKSTYFNCICAFNISCQVPARIYEIDQGWAQTPTLKELYKVPGSVVSCSATNSLMLSTLECYYSHSNCLPILMDFTKKQYFYNVKNPVWFVVRPLVYNSTSSRFPPNISISKIIKNMTIERWNPSYPYDQFYKSCAPSFCTYSKRVHIKTIAELVFNLTGPRTTKSTYFNCICAFNISCQVPARIYEIDQAWAQTPTLKELYKVPGSVVSCSATNSLMLSTLECYYSHSDCLPILMDFTKKQYFYNVKNPVWFVVRPLVYNSKSSRFPPNISISKVIKNMTIERWNPSYPYDQFYKSCAPSFCTYSKRVHIKTIAEVIITMISMIGGLIFSLRLITPLLISLIFYLIERTNRTQQQGNY</sequence>
<comment type="caution">
    <text evidence="2">The sequence shown here is derived from an EMBL/GenBank/DDBJ whole genome shotgun (WGS) entry which is preliminary data.</text>
</comment>
<dbReference type="Proteomes" id="UP000663891">
    <property type="component" value="Unassembled WGS sequence"/>
</dbReference>
<protein>
    <submittedName>
        <fullName evidence="2">Uncharacterized protein</fullName>
    </submittedName>
</protein>
<feature type="transmembrane region" description="Helical" evidence="1">
    <location>
        <begin position="336"/>
        <end position="354"/>
    </location>
</feature>
<dbReference type="AlphaFoldDB" id="A0A813W7M7"/>
<keyword evidence="1" id="KW-0812">Transmembrane</keyword>
<dbReference type="EMBL" id="CAJNON010000041">
    <property type="protein sequence ID" value="CAF0851972.1"/>
    <property type="molecule type" value="Genomic_DNA"/>
</dbReference>
<gene>
    <name evidence="2" type="ORF">VCS650_LOCUS6719</name>
</gene>
<name>A0A813W7M7_9BILA</name>
<evidence type="ECO:0000313" key="2">
    <source>
        <dbReference type="EMBL" id="CAF0851972.1"/>
    </source>
</evidence>
<proteinExistence type="predicted"/>
<feature type="transmembrane region" description="Helical" evidence="1">
    <location>
        <begin position="12"/>
        <end position="33"/>
    </location>
</feature>
<reference evidence="2" key="1">
    <citation type="submission" date="2021-02" db="EMBL/GenBank/DDBJ databases">
        <authorList>
            <person name="Nowell W R."/>
        </authorList>
    </citation>
    <scope>NUCLEOTIDE SEQUENCE</scope>
</reference>
<evidence type="ECO:0000256" key="1">
    <source>
        <dbReference type="SAM" id="Phobius"/>
    </source>
</evidence>
<organism evidence="2 3">
    <name type="scientific">Adineta steineri</name>
    <dbReference type="NCBI Taxonomy" id="433720"/>
    <lineage>
        <taxon>Eukaryota</taxon>
        <taxon>Metazoa</taxon>
        <taxon>Spiralia</taxon>
        <taxon>Gnathifera</taxon>
        <taxon>Rotifera</taxon>
        <taxon>Eurotatoria</taxon>
        <taxon>Bdelloidea</taxon>
        <taxon>Adinetida</taxon>
        <taxon>Adinetidae</taxon>
        <taxon>Adineta</taxon>
    </lineage>
</organism>
<keyword evidence="1" id="KW-0472">Membrane</keyword>
<accession>A0A813W7M7</accession>
<keyword evidence="1" id="KW-1133">Transmembrane helix</keyword>
<feature type="transmembrane region" description="Helical" evidence="1">
    <location>
        <begin position="872"/>
        <end position="902"/>
    </location>
</feature>